<dbReference type="PANTHER" id="PTHR21315">
    <property type="entry name" value="APRATAXIN AND PNK-LIKE FACTOR-RELATED"/>
    <property type="match status" value="1"/>
</dbReference>
<dbReference type="Gene3D" id="2.60.200.20">
    <property type="match status" value="1"/>
</dbReference>
<evidence type="ECO:0000313" key="3">
    <source>
        <dbReference type="EMBL" id="KOX78744.1"/>
    </source>
</evidence>
<dbReference type="GO" id="GO:0035861">
    <property type="term" value="C:site of double-strand break"/>
    <property type="evidence" value="ECO:0007669"/>
    <property type="project" value="TreeGrafter"/>
</dbReference>
<feature type="compositionally biased region" description="Acidic residues" evidence="1">
    <location>
        <begin position="374"/>
        <end position="402"/>
    </location>
</feature>
<feature type="domain" description="PBZ-type" evidence="2">
    <location>
        <begin position="286"/>
        <end position="311"/>
    </location>
</feature>
<dbReference type="InterPro" id="IPR008984">
    <property type="entry name" value="SMAD_FHA_dom_sf"/>
</dbReference>
<feature type="region of interest" description="Disordered" evidence="1">
    <location>
        <begin position="334"/>
        <end position="417"/>
    </location>
</feature>
<evidence type="ECO:0000259" key="2">
    <source>
        <dbReference type="Pfam" id="PF10283"/>
    </source>
</evidence>
<organism evidence="3 4">
    <name type="scientific">Melipona quadrifasciata</name>
    <dbReference type="NCBI Taxonomy" id="166423"/>
    <lineage>
        <taxon>Eukaryota</taxon>
        <taxon>Metazoa</taxon>
        <taxon>Ecdysozoa</taxon>
        <taxon>Arthropoda</taxon>
        <taxon>Hexapoda</taxon>
        <taxon>Insecta</taxon>
        <taxon>Pterygota</taxon>
        <taxon>Neoptera</taxon>
        <taxon>Endopterygota</taxon>
        <taxon>Hymenoptera</taxon>
        <taxon>Apocrita</taxon>
        <taxon>Aculeata</taxon>
        <taxon>Apoidea</taxon>
        <taxon>Anthophila</taxon>
        <taxon>Apidae</taxon>
        <taxon>Melipona</taxon>
    </lineage>
</organism>
<dbReference type="InterPro" id="IPR039253">
    <property type="entry name" value="APLF"/>
</dbReference>
<dbReference type="InterPro" id="IPR019406">
    <property type="entry name" value="APLF_PBZ"/>
</dbReference>
<dbReference type="AlphaFoldDB" id="A0A0N0U6R1"/>
<dbReference type="PANTHER" id="PTHR21315:SF2">
    <property type="entry name" value="APRATAXIN AND PNK-LIKE FACTOR"/>
    <property type="match status" value="1"/>
</dbReference>
<reference evidence="3 4" key="1">
    <citation type="submission" date="2015-07" db="EMBL/GenBank/DDBJ databases">
        <title>The genome of Melipona quadrifasciata.</title>
        <authorList>
            <person name="Pan H."/>
            <person name="Kapheim K."/>
        </authorList>
    </citation>
    <scope>NUCLEOTIDE SEQUENCE [LARGE SCALE GENOMIC DNA]</scope>
    <source>
        <strain evidence="3">0111107301</strain>
        <tissue evidence="3">Whole body</tissue>
    </source>
</reference>
<dbReference type="Proteomes" id="UP000053105">
    <property type="component" value="Unassembled WGS sequence"/>
</dbReference>
<dbReference type="GO" id="GO:0006302">
    <property type="term" value="P:double-strand break repair"/>
    <property type="evidence" value="ECO:0007669"/>
    <property type="project" value="InterPro"/>
</dbReference>
<proteinExistence type="predicted"/>
<dbReference type="GO" id="GO:0003906">
    <property type="term" value="F:DNA-(apurinic or apyrimidinic site) endonuclease activity"/>
    <property type="evidence" value="ECO:0007669"/>
    <property type="project" value="InterPro"/>
</dbReference>
<evidence type="ECO:0000256" key="1">
    <source>
        <dbReference type="SAM" id="MobiDB-lite"/>
    </source>
</evidence>
<keyword evidence="4" id="KW-1185">Reference proteome</keyword>
<dbReference type="EMBL" id="KQ435719">
    <property type="protein sequence ID" value="KOX78744.1"/>
    <property type="molecule type" value="Genomic_DNA"/>
</dbReference>
<dbReference type="CDD" id="cd22671">
    <property type="entry name" value="FHA_APTX-like"/>
    <property type="match status" value="1"/>
</dbReference>
<dbReference type="Pfam" id="PF10283">
    <property type="entry name" value="zf-CCHH"/>
    <property type="match status" value="2"/>
</dbReference>
<sequence length="417" mass="47569">MDESSQSLSHGTEMKKLQILRVDNDLVQRVDLQIGNNVIGRNVKTGCNDDQIIKHAAVINLTSDNEMTITPYQIAPCHMKSIESSKWQLLKLGVTVPIKPGDVCTLLPDKCWFKIISVPERMENNEDSILKRKADEDIDCNITNDKRFCSGEGDNSQSSCSALDEILNNNNDINKINVEKTVINENNLLYNNDEDKMQDLNSTLMCEHHNMDQSSVIKEDYKVQNMNIEDNKPSTSEQILSLKENLDLPCTNENNEIAMVKNTESSISNGQESETSNNTTINNFGRNKCKYGKKCYRKNSQHKNKFSHPGDSDYDISDNRQECPYGTRCYRKNPQHKIEFKHSDTNITNKRKKRNSKRTEVQESLDILSGMEDSSVEESAEESVDESDYEPSDIESFDDNEMYSDKNESELENDIAD</sequence>
<dbReference type="GO" id="GO:0005634">
    <property type="term" value="C:nucleus"/>
    <property type="evidence" value="ECO:0007669"/>
    <property type="project" value="TreeGrafter"/>
</dbReference>
<protein>
    <submittedName>
        <fullName evidence="3">Aprataxin and PNK-like factor</fullName>
    </submittedName>
</protein>
<dbReference type="STRING" id="166423.A0A0N0U6R1"/>
<gene>
    <name evidence="3" type="ORF">WN51_08503</name>
</gene>
<evidence type="ECO:0000313" key="4">
    <source>
        <dbReference type="Proteomes" id="UP000053105"/>
    </source>
</evidence>
<dbReference type="GO" id="GO:0008408">
    <property type="term" value="F:3'-5' exonuclease activity"/>
    <property type="evidence" value="ECO:0007669"/>
    <property type="project" value="InterPro"/>
</dbReference>
<name>A0A0N0U6R1_9HYME</name>
<dbReference type="SUPFAM" id="SSF49879">
    <property type="entry name" value="SMAD/FHA domain"/>
    <property type="match status" value="1"/>
</dbReference>
<feature type="domain" description="PBZ-type" evidence="2">
    <location>
        <begin position="320"/>
        <end position="342"/>
    </location>
</feature>
<accession>A0A0N0U6R1</accession>
<dbReference type="OrthoDB" id="10256774at2759"/>